<organism evidence="6 7">
    <name type="scientific">Simiduia curdlanivorans</name>
    <dbReference type="NCBI Taxonomy" id="1492769"/>
    <lineage>
        <taxon>Bacteria</taxon>
        <taxon>Pseudomonadati</taxon>
        <taxon>Pseudomonadota</taxon>
        <taxon>Gammaproteobacteria</taxon>
        <taxon>Cellvibrionales</taxon>
        <taxon>Cellvibrionaceae</taxon>
        <taxon>Simiduia</taxon>
    </lineage>
</organism>
<evidence type="ECO:0000256" key="2">
    <source>
        <dbReference type="ARBA" id="ARBA00034247"/>
    </source>
</evidence>
<keyword evidence="3" id="KW-1133">Transmembrane helix</keyword>
<dbReference type="Pfam" id="PF07695">
    <property type="entry name" value="7TMR-DISM_7TM"/>
    <property type="match status" value="1"/>
</dbReference>
<protein>
    <recommendedName>
        <fullName evidence="1">diguanylate cyclase</fullName>
        <ecNumber evidence="1">2.7.7.65</ecNumber>
    </recommendedName>
</protein>
<name>A0ABV8V357_9GAMM</name>
<feature type="transmembrane region" description="Helical" evidence="3">
    <location>
        <begin position="292"/>
        <end position="310"/>
    </location>
</feature>
<dbReference type="InterPro" id="IPR011623">
    <property type="entry name" value="7TMR_DISM_rcpt_extracell_dom1"/>
</dbReference>
<dbReference type="CDD" id="cd01949">
    <property type="entry name" value="GGDEF"/>
    <property type="match status" value="1"/>
</dbReference>
<feature type="domain" description="GGDEF" evidence="5">
    <location>
        <begin position="436"/>
        <end position="566"/>
    </location>
</feature>
<comment type="catalytic activity">
    <reaction evidence="2">
        <text>2 GTP = 3',3'-c-di-GMP + 2 diphosphate</text>
        <dbReference type="Rhea" id="RHEA:24898"/>
        <dbReference type="ChEBI" id="CHEBI:33019"/>
        <dbReference type="ChEBI" id="CHEBI:37565"/>
        <dbReference type="ChEBI" id="CHEBI:58805"/>
        <dbReference type="EC" id="2.7.7.65"/>
    </reaction>
</comment>
<comment type="caution">
    <text evidence="6">The sequence shown here is derived from an EMBL/GenBank/DDBJ whole genome shotgun (WGS) entry which is preliminary data.</text>
</comment>
<dbReference type="PROSITE" id="PS50887">
    <property type="entry name" value="GGDEF"/>
    <property type="match status" value="1"/>
</dbReference>
<feature type="chain" id="PRO_5046163389" description="diguanylate cyclase" evidence="4">
    <location>
        <begin position="24"/>
        <end position="581"/>
    </location>
</feature>
<keyword evidence="3" id="KW-0472">Membrane</keyword>
<dbReference type="Pfam" id="PF00990">
    <property type="entry name" value="GGDEF"/>
    <property type="match status" value="1"/>
</dbReference>
<evidence type="ECO:0000259" key="5">
    <source>
        <dbReference type="PROSITE" id="PS50887"/>
    </source>
</evidence>
<dbReference type="RefSeq" id="WP_290259614.1">
    <property type="nucleotide sequence ID" value="NZ_JAUFQG010000004.1"/>
</dbReference>
<gene>
    <name evidence="6" type="ORF">ACFOX3_04145</name>
</gene>
<keyword evidence="3" id="KW-0812">Transmembrane</keyword>
<sequence length="581" mass="64897">MKKIILTLMISILPLLLPSQAGAEQAANQLREDSAVLVFASMPTTDLTQDINLYIEEAAEIEFPQLLQESATRLQPLARTAANFGFSHSAYWVSLKLHNPKTTDAALMIRQDYPLIDYVDFWDQDLAGVWRATSTGDRRVFDARAVGVRDFLFPVTVPANSDKTVYFRFKSDGPMNIGLSIADTGHTLSRVSGEQLLFGAYYGGFLVLVIYNLILFLAVKDRAYIYYMVYVVSYGLYMSVHNGFAFQYIWPNSPWLANQSLLLLLGVSLLFGLKFSRVVCSTQHWVPRTDRIAVVLQVVTATLLLVTPFLGYQDLIFAYSLLTVLVCFCILLLGSLVLLRGSVPARYFMVAWATLLVSVLIYMFKQFGFLPHNFVTQNSFQMGSLLEMVLLSLALSARVNEMQKLGYSDALTALANRRHFDEVLPREIDKAKRTKKPLSLIVIDIDNFKAVNDDHGHTSGDEVIEELGRILRKHVRRPTLACRYGGEEFAVLVPNTGMEQAGVLAERLRCLVKASPIKGLHVTISLGVACCTEDALDSPSALFEAADTALYQAKHEGKDRVCFYQLPELARRTDEAQPATS</sequence>
<dbReference type="InterPro" id="IPR050469">
    <property type="entry name" value="Diguanylate_Cyclase"/>
</dbReference>
<dbReference type="InterPro" id="IPR043128">
    <property type="entry name" value="Rev_trsase/Diguanyl_cyclase"/>
</dbReference>
<evidence type="ECO:0000313" key="7">
    <source>
        <dbReference type="Proteomes" id="UP001595840"/>
    </source>
</evidence>
<feature type="signal peptide" evidence="4">
    <location>
        <begin position="1"/>
        <end position="23"/>
    </location>
</feature>
<evidence type="ECO:0000313" key="6">
    <source>
        <dbReference type="EMBL" id="MFC4361479.1"/>
    </source>
</evidence>
<feature type="transmembrane region" description="Helical" evidence="3">
    <location>
        <begin position="346"/>
        <end position="364"/>
    </location>
</feature>
<feature type="transmembrane region" description="Helical" evidence="3">
    <location>
        <begin position="316"/>
        <end position="339"/>
    </location>
</feature>
<dbReference type="InterPro" id="IPR000160">
    <property type="entry name" value="GGDEF_dom"/>
</dbReference>
<accession>A0ABV8V357</accession>
<dbReference type="EMBL" id="JBHSCX010000003">
    <property type="protein sequence ID" value="MFC4361479.1"/>
    <property type="molecule type" value="Genomic_DNA"/>
</dbReference>
<dbReference type="InterPro" id="IPR011622">
    <property type="entry name" value="7TMR_DISM_rcpt_extracell_dom2"/>
</dbReference>
<dbReference type="Gene3D" id="3.30.70.270">
    <property type="match status" value="1"/>
</dbReference>
<keyword evidence="7" id="KW-1185">Reference proteome</keyword>
<reference evidence="7" key="1">
    <citation type="journal article" date="2019" name="Int. J. Syst. Evol. Microbiol.">
        <title>The Global Catalogue of Microorganisms (GCM) 10K type strain sequencing project: providing services to taxonomists for standard genome sequencing and annotation.</title>
        <authorList>
            <consortium name="The Broad Institute Genomics Platform"/>
            <consortium name="The Broad Institute Genome Sequencing Center for Infectious Disease"/>
            <person name="Wu L."/>
            <person name="Ma J."/>
        </authorList>
    </citation>
    <scope>NUCLEOTIDE SEQUENCE [LARGE SCALE GENOMIC DNA]</scope>
    <source>
        <strain evidence="7">CECT 8570</strain>
    </source>
</reference>
<dbReference type="Gene3D" id="2.60.40.2380">
    <property type="match status" value="1"/>
</dbReference>
<dbReference type="Proteomes" id="UP001595840">
    <property type="component" value="Unassembled WGS sequence"/>
</dbReference>
<dbReference type="InterPro" id="IPR029787">
    <property type="entry name" value="Nucleotide_cyclase"/>
</dbReference>
<dbReference type="SMART" id="SM00267">
    <property type="entry name" value="GGDEF"/>
    <property type="match status" value="1"/>
</dbReference>
<dbReference type="PANTHER" id="PTHR45138">
    <property type="entry name" value="REGULATORY COMPONENTS OF SENSORY TRANSDUCTION SYSTEM"/>
    <property type="match status" value="1"/>
</dbReference>
<dbReference type="Pfam" id="PF07696">
    <property type="entry name" value="7TMR-DISMED2"/>
    <property type="match status" value="1"/>
</dbReference>
<feature type="transmembrane region" description="Helical" evidence="3">
    <location>
        <begin position="224"/>
        <end position="249"/>
    </location>
</feature>
<dbReference type="EC" id="2.7.7.65" evidence="1"/>
<dbReference type="NCBIfam" id="TIGR00254">
    <property type="entry name" value="GGDEF"/>
    <property type="match status" value="1"/>
</dbReference>
<feature type="transmembrane region" description="Helical" evidence="3">
    <location>
        <begin position="261"/>
        <end position="280"/>
    </location>
</feature>
<feature type="transmembrane region" description="Helical" evidence="3">
    <location>
        <begin position="196"/>
        <end position="217"/>
    </location>
</feature>
<dbReference type="SUPFAM" id="SSF55073">
    <property type="entry name" value="Nucleotide cyclase"/>
    <property type="match status" value="1"/>
</dbReference>
<evidence type="ECO:0000256" key="3">
    <source>
        <dbReference type="SAM" id="Phobius"/>
    </source>
</evidence>
<evidence type="ECO:0000256" key="4">
    <source>
        <dbReference type="SAM" id="SignalP"/>
    </source>
</evidence>
<proteinExistence type="predicted"/>
<dbReference type="PANTHER" id="PTHR45138:SF9">
    <property type="entry name" value="DIGUANYLATE CYCLASE DGCM-RELATED"/>
    <property type="match status" value="1"/>
</dbReference>
<evidence type="ECO:0000256" key="1">
    <source>
        <dbReference type="ARBA" id="ARBA00012528"/>
    </source>
</evidence>
<keyword evidence="4" id="KW-0732">Signal</keyword>